<evidence type="ECO:0000256" key="2">
    <source>
        <dbReference type="ARBA" id="ARBA00007262"/>
    </source>
</evidence>
<feature type="compositionally biased region" description="Acidic residues" evidence="6">
    <location>
        <begin position="212"/>
        <end position="230"/>
    </location>
</feature>
<dbReference type="InterPro" id="IPR009311">
    <property type="entry name" value="IFI6/IFI27-like"/>
</dbReference>
<proteinExistence type="inferred from homology"/>
<evidence type="ECO:0000313" key="9">
    <source>
        <dbReference type="Proteomes" id="UP001164746"/>
    </source>
</evidence>
<evidence type="ECO:0000256" key="1">
    <source>
        <dbReference type="ARBA" id="ARBA00004141"/>
    </source>
</evidence>
<keyword evidence="4 7" id="KW-1133">Transmembrane helix</keyword>
<name>A0ABY7DDZ3_MYAAR</name>
<feature type="compositionally biased region" description="Pro residues" evidence="6">
    <location>
        <begin position="79"/>
        <end position="88"/>
    </location>
</feature>
<dbReference type="PANTHER" id="PTHR16932">
    <property type="entry name" value="INTERFERON ALPHA-INDUCIBLE PROTEIN 27"/>
    <property type="match status" value="1"/>
</dbReference>
<sequence>MNFKLITLNVQGMHKSLNRKLGAMYLRPLTQPSMTGTVQTMELHTPAIIPAPENPPTPPDRTGTVQTMELHTPAIMPAPENPPTPPDRNTPTNTPTNSNAWLWFKKAALPLAVAGASVVAAPLVLSAAGFGVGGIVAGSLAAKGMSAIAMSNGVGVAAGSFFAAFQSAGAVGIAGSTLTGIGMATGTATAAVQEGINRFKRNNNNNNGNNSETEENEESENEEEQGSDEL</sequence>
<feature type="transmembrane region" description="Helical" evidence="7">
    <location>
        <begin position="144"/>
        <end position="165"/>
    </location>
</feature>
<feature type="region of interest" description="Disordered" evidence="6">
    <location>
        <begin position="198"/>
        <end position="230"/>
    </location>
</feature>
<comment type="similarity">
    <text evidence="2">Belongs to the IFI6/IFI27 family.</text>
</comment>
<keyword evidence="3 7" id="KW-0812">Transmembrane</keyword>
<evidence type="ECO:0000256" key="3">
    <source>
        <dbReference type="ARBA" id="ARBA00022692"/>
    </source>
</evidence>
<gene>
    <name evidence="8" type="ORF">MAR_007095</name>
</gene>
<evidence type="ECO:0000256" key="4">
    <source>
        <dbReference type="ARBA" id="ARBA00022989"/>
    </source>
</evidence>
<protein>
    <submittedName>
        <fullName evidence="8">IFI27-like protein</fullName>
    </submittedName>
</protein>
<dbReference type="Proteomes" id="UP001164746">
    <property type="component" value="Chromosome 1"/>
</dbReference>
<evidence type="ECO:0000256" key="6">
    <source>
        <dbReference type="SAM" id="MobiDB-lite"/>
    </source>
</evidence>
<keyword evidence="9" id="KW-1185">Reference proteome</keyword>
<dbReference type="Gene3D" id="6.10.110.10">
    <property type="match status" value="1"/>
</dbReference>
<reference evidence="8" key="1">
    <citation type="submission" date="2022-11" db="EMBL/GenBank/DDBJ databases">
        <title>Centuries of genome instability and evolution in soft-shell clam transmissible cancer (bioRxiv).</title>
        <authorList>
            <person name="Hart S.F.M."/>
            <person name="Yonemitsu M.A."/>
            <person name="Giersch R.M."/>
            <person name="Beal B.F."/>
            <person name="Arriagada G."/>
            <person name="Davis B.W."/>
            <person name="Ostrander E.A."/>
            <person name="Goff S.P."/>
            <person name="Metzger M.J."/>
        </authorList>
    </citation>
    <scope>NUCLEOTIDE SEQUENCE</scope>
    <source>
        <strain evidence="8">MELC-2E11</strain>
        <tissue evidence="8">Siphon/mantle</tissue>
    </source>
</reference>
<dbReference type="Pfam" id="PF06140">
    <property type="entry name" value="Ifi-6-16"/>
    <property type="match status" value="1"/>
</dbReference>
<feature type="transmembrane region" description="Helical" evidence="7">
    <location>
        <begin position="107"/>
        <end position="132"/>
    </location>
</feature>
<accession>A0ABY7DDZ3</accession>
<dbReference type="PANTHER" id="PTHR16932:SF18">
    <property type="entry name" value="INTERFERON, ALPHA-INDUCIBLE PROTEIN 27-LIKE 2"/>
    <property type="match status" value="1"/>
</dbReference>
<feature type="transmembrane region" description="Helical" evidence="7">
    <location>
        <begin position="171"/>
        <end position="192"/>
    </location>
</feature>
<keyword evidence="5 7" id="KW-0472">Membrane</keyword>
<evidence type="ECO:0000313" key="8">
    <source>
        <dbReference type="EMBL" id="WAQ94624.1"/>
    </source>
</evidence>
<dbReference type="EMBL" id="CP111012">
    <property type="protein sequence ID" value="WAQ94624.1"/>
    <property type="molecule type" value="Genomic_DNA"/>
</dbReference>
<dbReference type="InterPro" id="IPR038213">
    <property type="entry name" value="IFI6/IFI27-like_sf"/>
</dbReference>
<comment type="subcellular location">
    <subcellularLocation>
        <location evidence="1">Membrane</location>
        <topology evidence="1">Multi-pass membrane protein</topology>
    </subcellularLocation>
</comment>
<evidence type="ECO:0000256" key="7">
    <source>
        <dbReference type="SAM" id="Phobius"/>
    </source>
</evidence>
<feature type="compositionally biased region" description="Low complexity" evidence="6">
    <location>
        <begin position="202"/>
        <end position="211"/>
    </location>
</feature>
<evidence type="ECO:0000256" key="5">
    <source>
        <dbReference type="ARBA" id="ARBA00023136"/>
    </source>
</evidence>
<feature type="region of interest" description="Disordered" evidence="6">
    <location>
        <begin position="74"/>
        <end position="96"/>
    </location>
</feature>
<organism evidence="8 9">
    <name type="scientific">Mya arenaria</name>
    <name type="common">Soft-shell clam</name>
    <dbReference type="NCBI Taxonomy" id="6604"/>
    <lineage>
        <taxon>Eukaryota</taxon>
        <taxon>Metazoa</taxon>
        <taxon>Spiralia</taxon>
        <taxon>Lophotrochozoa</taxon>
        <taxon>Mollusca</taxon>
        <taxon>Bivalvia</taxon>
        <taxon>Autobranchia</taxon>
        <taxon>Heteroconchia</taxon>
        <taxon>Euheterodonta</taxon>
        <taxon>Imparidentia</taxon>
        <taxon>Neoheterodontei</taxon>
        <taxon>Myida</taxon>
        <taxon>Myoidea</taxon>
        <taxon>Myidae</taxon>
        <taxon>Mya</taxon>
    </lineage>
</organism>